<comment type="caution">
    <text evidence="2">The sequence shown here is derived from an EMBL/GenBank/DDBJ whole genome shotgun (WGS) entry which is preliminary data.</text>
</comment>
<evidence type="ECO:0000313" key="3">
    <source>
        <dbReference type="Proteomes" id="UP000429958"/>
    </source>
</evidence>
<evidence type="ECO:0000256" key="1">
    <source>
        <dbReference type="SAM" id="MobiDB-lite"/>
    </source>
</evidence>
<dbReference type="RefSeq" id="WP_154471945.1">
    <property type="nucleotide sequence ID" value="NZ_VUMD01000006.1"/>
</dbReference>
<dbReference type="Proteomes" id="UP000429958">
    <property type="component" value="Unassembled WGS sequence"/>
</dbReference>
<reference evidence="2 3" key="1">
    <citation type="submission" date="2019-08" db="EMBL/GenBank/DDBJ databases">
        <title>In-depth cultivation of the pig gut microbiome towards novel bacterial diversity and tailored functional studies.</title>
        <authorList>
            <person name="Wylensek D."/>
            <person name="Hitch T.C.A."/>
            <person name="Clavel T."/>
        </authorList>
    </citation>
    <scope>NUCLEOTIDE SEQUENCE [LARGE SCALE GENOMIC DNA]</scope>
    <source>
        <strain evidence="2 3">WCA-389-WT-23D1</strain>
    </source>
</reference>
<evidence type="ECO:0000313" key="2">
    <source>
        <dbReference type="EMBL" id="MSS36501.1"/>
    </source>
</evidence>
<keyword evidence="3" id="KW-1185">Reference proteome</keyword>
<organism evidence="2 3">
    <name type="scientific">Clostridium porci</name>
    <dbReference type="NCBI Taxonomy" id="2605778"/>
    <lineage>
        <taxon>Bacteria</taxon>
        <taxon>Bacillati</taxon>
        <taxon>Bacillota</taxon>
        <taxon>Clostridia</taxon>
        <taxon>Eubacteriales</taxon>
        <taxon>Clostridiaceae</taxon>
        <taxon>Clostridium</taxon>
    </lineage>
</organism>
<name>A0A7X2NKS5_9CLOT</name>
<accession>A0A7X2NKS5</accession>
<proteinExistence type="predicted"/>
<sequence>MTMHEYFAERGFENVSKLKQYDAYDKPIPIGYTKGCTRHLVKALSKPEVKMQPEFGHIYALPQYEALVRGCVETYQAILAHDLLYSVFENDAPALLEGADLDHISPELAHEILTRFYPSDYHWLHDREGAIPAESGYVTPVQHSSYMDGLLHDAEYRKEAFGINCAESMTDDSAEYTTEATTEDAERVDEYASPIDADDDEAWM</sequence>
<dbReference type="AlphaFoldDB" id="A0A7X2NKS5"/>
<gene>
    <name evidence="2" type="ORF">FYJ39_07945</name>
</gene>
<dbReference type="EMBL" id="VUMD01000006">
    <property type="protein sequence ID" value="MSS36501.1"/>
    <property type="molecule type" value="Genomic_DNA"/>
</dbReference>
<feature type="region of interest" description="Disordered" evidence="1">
    <location>
        <begin position="172"/>
        <end position="204"/>
    </location>
</feature>
<protein>
    <submittedName>
        <fullName evidence="2">Uncharacterized protein</fullName>
    </submittedName>
</protein>